<comment type="caution">
    <text evidence="2">The sequence shown here is derived from an EMBL/GenBank/DDBJ whole genome shotgun (WGS) entry which is preliminary data.</text>
</comment>
<protein>
    <recommendedName>
        <fullName evidence="4">Lipoprotein</fullName>
    </recommendedName>
</protein>
<feature type="signal peptide" evidence="1">
    <location>
        <begin position="1"/>
        <end position="21"/>
    </location>
</feature>
<dbReference type="EMBL" id="JADIMA010000060">
    <property type="protein sequence ID" value="MBO8473215.1"/>
    <property type="molecule type" value="Genomic_DNA"/>
</dbReference>
<feature type="chain" id="PRO_5039149599" description="Lipoprotein" evidence="1">
    <location>
        <begin position="22"/>
        <end position="279"/>
    </location>
</feature>
<sequence>MRRWFFIIAGVLLAFSLFSCANEYAPYRENRMGRHFYCETRDLFFYNGIEPLSRAVRLEIIDTISDPSRKEAMTSYLLEKMSIYRDGNTIEIGSLNYDTGGKGLFEEGAVWHVTNDYLEDFDYVIEYAGDMSWNVSFDCLMNVYGYYTDIRVKGEYLFRFEPTEGNDTMQDFVIEYATGSYKDERSVSEGVGVIDISVDEPVNLAYMFFNDKYNPMPFIVDDDINNTDIYLYKGRYSLKVNTLPNHELNNETYIFDLGHSDRYTQEVYVSYNGVWSPIL</sequence>
<organism evidence="2 3">
    <name type="scientific">Candidatus Merdivivens pullicola</name>
    <dbReference type="NCBI Taxonomy" id="2840872"/>
    <lineage>
        <taxon>Bacteria</taxon>
        <taxon>Pseudomonadati</taxon>
        <taxon>Bacteroidota</taxon>
        <taxon>Bacteroidia</taxon>
        <taxon>Bacteroidales</taxon>
        <taxon>Muribaculaceae</taxon>
        <taxon>Muribaculaceae incertae sedis</taxon>
        <taxon>Candidatus Merdivivens</taxon>
    </lineage>
</organism>
<name>A0A9D9IJA1_9BACT</name>
<accession>A0A9D9IJA1</accession>
<reference evidence="2" key="2">
    <citation type="journal article" date="2021" name="PeerJ">
        <title>Extensive microbial diversity within the chicken gut microbiome revealed by metagenomics and culture.</title>
        <authorList>
            <person name="Gilroy R."/>
            <person name="Ravi A."/>
            <person name="Getino M."/>
            <person name="Pursley I."/>
            <person name="Horton D.L."/>
            <person name="Alikhan N.F."/>
            <person name="Baker D."/>
            <person name="Gharbi K."/>
            <person name="Hall N."/>
            <person name="Watson M."/>
            <person name="Adriaenssens E.M."/>
            <person name="Foster-Nyarko E."/>
            <person name="Jarju S."/>
            <person name="Secka A."/>
            <person name="Antonio M."/>
            <person name="Oren A."/>
            <person name="Chaudhuri R.R."/>
            <person name="La Ragione R."/>
            <person name="Hildebrand F."/>
            <person name="Pallen M.J."/>
        </authorList>
    </citation>
    <scope>NUCLEOTIDE SEQUENCE</scope>
    <source>
        <strain evidence="2">B1-8020</strain>
    </source>
</reference>
<proteinExistence type="predicted"/>
<evidence type="ECO:0000313" key="2">
    <source>
        <dbReference type="EMBL" id="MBO8473215.1"/>
    </source>
</evidence>
<evidence type="ECO:0000256" key="1">
    <source>
        <dbReference type="SAM" id="SignalP"/>
    </source>
</evidence>
<dbReference type="Proteomes" id="UP000823604">
    <property type="component" value="Unassembled WGS sequence"/>
</dbReference>
<keyword evidence="1" id="KW-0732">Signal</keyword>
<dbReference type="PROSITE" id="PS51257">
    <property type="entry name" value="PROKAR_LIPOPROTEIN"/>
    <property type="match status" value="1"/>
</dbReference>
<dbReference type="AlphaFoldDB" id="A0A9D9IJA1"/>
<evidence type="ECO:0000313" key="3">
    <source>
        <dbReference type="Proteomes" id="UP000823604"/>
    </source>
</evidence>
<evidence type="ECO:0008006" key="4">
    <source>
        <dbReference type="Google" id="ProtNLM"/>
    </source>
</evidence>
<gene>
    <name evidence="2" type="ORF">IAB81_06245</name>
</gene>
<reference evidence="2" key="1">
    <citation type="submission" date="2020-10" db="EMBL/GenBank/DDBJ databases">
        <authorList>
            <person name="Gilroy R."/>
        </authorList>
    </citation>
    <scope>NUCLEOTIDE SEQUENCE</scope>
    <source>
        <strain evidence="2">B1-8020</strain>
    </source>
</reference>